<dbReference type="AlphaFoldDB" id="A0A238WED2"/>
<sequence length="539" mass="60091">MSIHTSFNTSDPVPQLDTAPIVLRFQGLWPQDLGRFEMHDRRTGGDLLHVDQASSQDNQILWGEEDWIKTLRREIKDMSLLNHEHHIAALIAKSRISEAGRVEEAGPLHPWRQSIEGPLREGILTVNKAWFGGTGAAGWKADRIEQFRNAALGFLQIHFPAQQLRYAASHTDEEAFHLHFVAAVWTEKTTGNRGRQFLLRPGANPLLANYEHAQDVAGDHFAAIGLQRGERRAAAVRAAKEAGDPLPEIRAHVPPSKWRARERARARTEAKALFDAGRDRAEQTVEDGRELGNKTVRKSRKRAIAEAKARKAAAAREVEKSLALAANARAQAETATLERDDAVRERGAAKEAVAQLEKASTQIVTQCQAMEQRAIRVTEIRIAEERKVREASEMQAELLVTSHRIEAKLIENQRTLERREGAVALREKGAEAFERGIAYIADGGIAWDENEQKFAVDSELLSVDRNSLRATVRAAGPLFLRVAKAISRAAHLVLQRAQAQIMADVRILSEIREEMGLPREGRLAEIVQRHRDDSRGPGG</sequence>
<dbReference type="Gene3D" id="3.30.930.30">
    <property type="match status" value="1"/>
</dbReference>
<name>A0A238WED2_9RHOB</name>
<dbReference type="RefSeq" id="WP_089269950.1">
    <property type="nucleotide sequence ID" value="NZ_FZNN01000005.1"/>
</dbReference>
<evidence type="ECO:0000313" key="2">
    <source>
        <dbReference type="EMBL" id="SNR44787.1"/>
    </source>
</evidence>
<protein>
    <recommendedName>
        <fullName evidence="4">Plasmid recombination enzyme</fullName>
    </recommendedName>
</protein>
<evidence type="ECO:0008006" key="4">
    <source>
        <dbReference type="Google" id="ProtNLM"/>
    </source>
</evidence>
<keyword evidence="3" id="KW-1185">Reference proteome</keyword>
<evidence type="ECO:0000313" key="3">
    <source>
        <dbReference type="Proteomes" id="UP000198417"/>
    </source>
</evidence>
<feature type="coiled-coil region" evidence="1">
    <location>
        <begin position="325"/>
        <end position="359"/>
    </location>
</feature>
<reference evidence="2 3" key="1">
    <citation type="submission" date="2017-06" db="EMBL/GenBank/DDBJ databases">
        <authorList>
            <person name="Kim H.J."/>
            <person name="Triplett B.A."/>
        </authorList>
    </citation>
    <scope>NUCLEOTIDE SEQUENCE [LARGE SCALE GENOMIC DNA]</scope>
    <source>
        <strain evidence="2 3">DSM 29052</strain>
    </source>
</reference>
<gene>
    <name evidence="2" type="ORF">SAMN06265370_105146</name>
</gene>
<accession>A0A238WED2</accession>
<organism evidence="2 3">
    <name type="scientific">Puniceibacterium sediminis</name>
    <dbReference type="NCBI Taxonomy" id="1608407"/>
    <lineage>
        <taxon>Bacteria</taxon>
        <taxon>Pseudomonadati</taxon>
        <taxon>Pseudomonadota</taxon>
        <taxon>Alphaproteobacteria</taxon>
        <taxon>Rhodobacterales</taxon>
        <taxon>Paracoccaceae</taxon>
        <taxon>Puniceibacterium</taxon>
    </lineage>
</organism>
<dbReference type="Proteomes" id="UP000198417">
    <property type="component" value="Unassembled WGS sequence"/>
</dbReference>
<evidence type="ECO:0000256" key="1">
    <source>
        <dbReference type="SAM" id="Coils"/>
    </source>
</evidence>
<dbReference type="OrthoDB" id="7586183at2"/>
<keyword evidence="1" id="KW-0175">Coiled coil</keyword>
<dbReference type="EMBL" id="FZNN01000005">
    <property type="protein sequence ID" value="SNR44787.1"/>
    <property type="molecule type" value="Genomic_DNA"/>
</dbReference>
<proteinExistence type="predicted"/>